<keyword evidence="1" id="KW-0732">Signal</keyword>
<keyword evidence="2" id="KW-0697">Rotamase</keyword>
<dbReference type="Pfam" id="PF13145">
    <property type="entry name" value="Rotamase_2"/>
    <property type="match status" value="1"/>
</dbReference>
<sequence>MLRIKYIFFTIFFISTITYADFCEDDGKGKVVDKIVAVVNSEPILLSDIKLYNSKLSKQNSMEPLEAIIADKLVQKECEKLGLSVSDQEVAFAMDNVIKQNSFDKNKFEQALKAQGMSVDEYRNQLKKQLYRMKIIQAEIKNRIFISEQDIKSEYEKRYGKQAQVKKAHLHHILFKNKDKKQLDYALNKINKGANFFDVAKELTNKNNDIIHADLGEVQKGDLLADFEDAIFAGKKGEVVGPIESPNGTHLVLIKDWSLVERTPLEKVEKDLHNFLFEKEIEQVFKQYVNELRIASFVKVYHGLANQ</sequence>
<keyword evidence="2 4" id="KW-0413">Isomerase</keyword>
<dbReference type="Proteomes" id="UP000765003">
    <property type="component" value="Unassembled WGS sequence"/>
</dbReference>
<protein>
    <submittedName>
        <fullName evidence="4">Peptidyl-prolyl cis-trans isomerase</fullName>
    </submittedName>
</protein>
<dbReference type="GO" id="GO:0016853">
    <property type="term" value="F:isomerase activity"/>
    <property type="evidence" value="ECO:0007669"/>
    <property type="project" value="UniProtKB-KW"/>
</dbReference>
<dbReference type="InterPro" id="IPR046357">
    <property type="entry name" value="PPIase_dom_sf"/>
</dbReference>
<accession>A0ABS3AVX7</accession>
<evidence type="ECO:0000313" key="4">
    <source>
        <dbReference type="EMBL" id="MBN4077379.1"/>
    </source>
</evidence>
<dbReference type="PANTHER" id="PTHR47637:SF1">
    <property type="entry name" value="CHAPERONE SURA"/>
    <property type="match status" value="1"/>
</dbReference>
<feature type="domain" description="PpiC" evidence="3">
    <location>
        <begin position="165"/>
        <end position="256"/>
    </location>
</feature>
<dbReference type="Gene3D" id="1.10.4030.10">
    <property type="entry name" value="Porin chaperone SurA, peptide-binding domain"/>
    <property type="match status" value="1"/>
</dbReference>
<dbReference type="PANTHER" id="PTHR47637">
    <property type="entry name" value="CHAPERONE SURA"/>
    <property type="match status" value="1"/>
</dbReference>
<dbReference type="EMBL" id="JAFITA010000005">
    <property type="protein sequence ID" value="MBN4077379.1"/>
    <property type="molecule type" value="Genomic_DNA"/>
</dbReference>
<dbReference type="Gene3D" id="3.10.50.40">
    <property type="match status" value="1"/>
</dbReference>
<dbReference type="SUPFAM" id="SSF54534">
    <property type="entry name" value="FKBP-like"/>
    <property type="match status" value="1"/>
</dbReference>
<name>A0ABS3AVX7_9FIRM</name>
<evidence type="ECO:0000256" key="2">
    <source>
        <dbReference type="PROSITE-ProRule" id="PRU00278"/>
    </source>
</evidence>
<comment type="caution">
    <text evidence="4">The sequence shown here is derived from an EMBL/GenBank/DDBJ whole genome shotgun (WGS) entry which is preliminary data.</text>
</comment>
<dbReference type="InterPro" id="IPR027304">
    <property type="entry name" value="Trigger_fact/SurA_dom_sf"/>
</dbReference>
<evidence type="ECO:0000256" key="1">
    <source>
        <dbReference type="ARBA" id="ARBA00022729"/>
    </source>
</evidence>
<proteinExistence type="predicted"/>
<dbReference type="SUPFAM" id="SSF109998">
    <property type="entry name" value="Triger factor/SurA peptide-binding domain-like"/>
    <property type="match status" value="1"/>
</dbReference>
<dbReference type="InterPro" id="IPR050280">
    <property type="entry name" value="OMP_Chaperone_SurA"/>
</dbReference>
<keyword evidence="5" id="KW-1185">Reference proteome</keyword>
<gene>
    <name evidence="4" type="ORF">JYT19_00540</name>
</gene>
<evidence type="ECO:0000259" key="3">
    <source>
        <dbReference type="PROSITE" id="PS50198"/>
    </source>
</evidence>
<evidence type="ECO:0000313" key="5">
    <source>
        <dbReference type="Proteomes" id="UP000765003"/>
    </source>
</evidence>
<dbReference type="InterPro" id="IPR000297">
    <property type="entry name" value="PPIase_PpiC"/>
</dbReference>
<dbReference type="Pfam" id="PF13624">
    <property type="entry name" value="SurA_N_3"/>
    <property type="match status" value="1"/>
</dbReference>
<reference evidence="4" key="1">
    <citation type="submission" date="2021-02" db="EMBL/GenBank/DDBJ databases">
        <title>Activity-based single-cell genomes from oceanic crustal fluid captures similar information to metagenomic and metatranscriptomic surveys with orders of magnitude less sampling.</title>
        <authorList>
            <person name="D'Angelo T.S."/>
            <person name="Orcutt B.N."/>
        </authorList>
    </citation>
    <scope>NUCLEOTIDE SEQUENCE [LARGE SCALE GENOMIC DNA]</scope>
    <source>
        <strain evidence="4">AH-315-E05</strain>
    </source>
</reference>
<dbReference type="PROSITE" id="PS50198">
    <property type="entry name" value="PPIC_PPIASE_2"/>
    <property type="match status" value="1"/>
</dbReference>
<organism evidence="4 5">
    <name type="scientific">Sulfobacillus acidophilus</name>
    <dbReference type="NCBI Taxonomy" id="53633"/>
    <lineage>
        <taxon>Bacteria</taxon>
        <taxon>Bacillati</taxon>
        <taxon>Bacillota</taxon>
        <taxon>Clostridia</taxon>
        <taxon>Eubacteriales</taxon>
        <taxon>Clostridiales Family XVII. Incertae Sedis</taxon>
        <taxon>Sulfobacillus</taxon>
    </lineage>
</organism>